<dbReference type="Proteomes" id="UP000654345">
    <property type="component" value="Unassembled WGS sequence"/>
</dbReference>
<evidence type="ECO:0000313" key="1">
    <source>
        <dbReference type="EMBL" id="GHO57256.1"/>
    </source>
</evidence>
<name>A0ABQ3UX22_9CHLR</name>
<accession>A0ABQ3UX22</accession>
<dbReference type="Gene3D" id="3.40.50.300">
    <property type="entry name" value="P-loop containing nucleotide triphosphate hydrolases"/>
    <property type="match status" value="1"/>
</dbReference>
<protein>
    <recommendedName>
        <fullName evidence="3">Phosphotransferase</fullName>
    </recommendedName>
</protein>
<evidence type="ECO:0000313" key="2">
    <source>
        <dbReference type="Proteomes" id="UP000654345"/>
    </source>
</evidence>
<organism evidence="1 2">
    <name type="scientific">Ktedonobacter robiniae</name>
    <dbReference type="NCBI Taxonomy" id="2778365"/>
    <lineage>
        <taxon>Bacteria</taxon>
        <taxon>Bacillati</taxon>
        <taxon>Chloroflexota</taxon>
        <taxon>Ktedonobacteria</taxon>
        <taxon>Ktedonobacterales</taxon>
        <taxon>Ktedonobacteraceae</taxon>
        <taxon>Ktedonobacter</taxon>
    </lineage>
</organism>
<dbReference type="EMBL" id="BNJG01000002">
    <property type="protein sequence ID" value="GHO57256.1"/>
    <property type="molecule type" value="Genomic_DNA"/>
</dbReference>
<dbReference type="SUPFAM" id="SSF52540">
    <property type="entry name" value="P-loop containing nucleoside triphosphate hydrolases"/>
    <property type="match status" value="1"/>
</dbReference>
<keyword evidence="2" id="KW-1185">Reference proteome</keyword>
<evidence type="ECO:0008006" key="3">
    <source>
        <dbReference type="Google" id="ProtNLM"/>
    </source>
</evidence>
<dbReference type="Pfam" id="PF13671">
    <property type="entry name" value="AAA_33"/>
    <property type="match status" value="1"/>
</dbReference>
<proteinExistence type="predicted"/>
<dbReference type="InterPro" id="IPR027417">
    <property type="entry name" value="P-loop_NTPase"/>
</dbReference>
<gene>
    <name evidence="1" type="ORF">KSB_57310</name>
</gene>
<comment type="caution">
    <text evidence="1">The sequence shown here is derived from an EMBL/GenBank/DDBJ whole genome shotgun (WGS) entry which is preliminary data.</text>
</comment>
<dbReference type="RefSeq" id="WP_201373674.1">
    <property type="nucleotide sequence ID" value="NZ_BNJG01000002.1"/>
</dbReference>
<reference evidence="1 2" key="1">
    <citation type="journal article" date="2021" name="Int. J. Syst. Evol. Microbiol.">
        <title>Reticulibacter mediterranei gen. nov., sp. nov., within the new family Reticulibacteraceae fam. nov., and Ktedonospora formicarum gen. nov., sp. nov., Ktedonobacter robiniae sp. nov., Dictyobacter formicarum sp. nov. and Dictyobacter arantiisoli sp. nov., belonging to the class Ktedonobacteria.</title>
        <authorList>
            <person name="Yabe S."/>
            <person name="Zheng Y."/>
            <person name="Wang C.M."/>
            <person name="Sakai Y."/>
            <person name="Abe K."/>
            <person name="Yokota A."/>
            <person name="Donadio S."/>
            <person name="Cavaletti L."/>
            <person name="Monciardini P."/>
        </authorList>
    </citation>
    <scope>NUCLEOTIDE SEQUENCE [LARGE SCALE GENOMIC DNA]</scope>
    <source>
        <strain evidence="1 2">SOSP1-30</strain>
    </source>
</reference>
<sequence>MSRHPIVILSALPAGGKSTLARELCEQYEKGVHIETDALRHLVVKGFVPPRPLNEEAHHQAQIMRQNACAIALNYQVNGFFVVIDEVLADPAPYLHYLHNHLVVTVFIKPELEHCLKRNAERVNKDPETRLELDAFIKDFYGETEQEDFTRRWDVVIDNTGLHASETQEKIMQCIQQKYPASL</sequence>